<dbReference type="Pfam" id="PF01521">
    <property type="entry name" value="Fe-S_biosyn"/>
    <property type="match status" value="1"/>
</dbReference>
<gene>
    <name evidence="2" type="ORF">SAMN05421781_0590</name>
</gene>
<dbReference type="SUPFAM" id="SSF89360">
    <property type="entry name" value="HesB-like domain"/>
    <property type="match status" value="1"/>
</dbReference>
<dbReference type="Proteomes" id="UP000199488">
    <property type="component" value="Unassembled WGS sequence"/>
</dbReference>
<feature type="domain" description="Core" evidence="1">
    <location>
        <begin position="1"/>
        <end position="91"/>
    </location>
</feature>
<dbReference type="InterPro" id="IPR000361">
    <property type="entry name" value="ATAP_core_dom"/>
</dbReference>
<evidence type="ECO:0000259" key="1">
    <source>
        <dbReference type="Pfam" id="PF01521"/>
    </source>
</evidence>
<dbReference type="Gene3D" id="2.60.300.12">
    <property type="entry name" value="HesB-like domain"/>
    <property type="match status" value="1"/>
</dbReference>
<name>A0A1H2R4C8_9BACI</name>
<dbReference type="OrthoDB" id="1645729at2"/>
<reference evidence="2 3" key="1">
    <citation type="submission" date="2016-10" db="EMBL/GenBank/DDBJ databases">
        <authorList>
            <person name="de Groot N.N."/>
        </authorList>
    </citation>
    <scope>NUCLEOTIDE SEQUENCE [LARGE SCALE GENOMIC DNA]</scope>
    <source>
        <strain evidence="2 3">DSM 23126</strain>
    </source>
</reference>
<dbReference type="InterPro" id="IPR035903">
    <property type="entry name" value="HesB-like_dom_sf"/>
</dbReference>
<organism evidence="2 3">
    <name type="scientific">Marinococcus luteus</name>
    <dbReference type="NCBI Taxonomy" id="1122204"/>
    <lineage>
        <taxon>Bacteria</taxon>
        <taxon>Bacillati</taxon>
        <taxon>Bacillota</taxon>
        <taxon>Bacilli</taxon>
        <taxon>Bacillales</taxon>
        <taxon>Bacillaceae</taxon>
        <taxon>Marinococcus</taxon>
    </lineage>
</organism>
<evidence type="ECO:0000313" key="3">
    <source>
        <dbReference type="Proteomes" id="UP000199488"/>
    </source>
</evidence>
<proteinExistence type="predicted"/>
<protein>
    <submittedName>
        <fullName evidence="2">Uncharacterized protein YneR</fullName>
    </submittedName>
</protein>
<evidence type="ECO:0000313" key="2">
    <source>
        <dbReference type="EMBL" id="SDW14237.1"/>
    </source>
</evidence>
<keyword evidence="3" id="KW-1185">Reference proteome</keyword>
<accession>A0A1H2R4C8</accession>
<sequence length="101" mass="11118">MQMTITEEAGRHYKQEMDLADGAAVRLFVRIGGVGSGGFSIGVEPGDPSGASYRIDAGGLRFFVEPQDQWYLDGMTISYHPAIDYLHFDNPRLGDTDHPNN</sequence>
<dbReference type="EMBL" id="FNNC01000001">
    <property type="protein sequence ID" value="SDW14237.1"/>
    <property type="molecule type" value="Genomic_DNA"/>
</dbReference>
<dbReference type="RefSeq" id="WP_091610917.1">
    <property type="nucleotide sequence ID" value="NZ_FNNC01000001.1"/>
</dbReference>
<dbReference type="STRING" id="1122204.SAMN05421781_0590"/>
<dbReference type="AlphaFoldDB" id="A0A1H2R4C8"/>